<gene>
    <name evidence="3" type="ORF">FSP39_023095</name>
</gene>
<proteinExistence type="predicted"/>
<dbReference type="EMBL" id="VSWD01000013">
    <property type="protein sequence ID" value="KAK3085029.1"/>
    <property type="molecule type" value="Genomic_DNA"/>
</dbReference>
<sequence>MFEYIGKNCHSFTISNDYIVDEDELPKLLPPKRRRLIKDQGQSLPVQNGMERLIQEFPRHNWLENKYMQEDNKEGNVSIESNPAVSGARIISIETLSMLEESAPFTQSSNDATVLETNTIQHSAGIMNDTPQCQTNNDDDVVYGDDKSRHCSKNDSIEEMSAHSNDVNNATVDESLPISRAGSLYDDEYRNNHPEGTTSEQISKGVTEIVPDNAKNFMSTSESNDVSLLSTKQMDIESNTPTQMVEENQTEIRSVELDSDVGTVISISEKTENDQRITDMNQRENLPPIPRLIHATTLEAFGSLNDVSKSLSNYDENGLHDKDKCVAKGDQIENLPCEALQSDPNVSILIAQNAHLQQHSDESINAESNQSRDLLDIDNSSAFSTGAGSLEDKYVNEKKFQNETRVEVSKASIPHKHQVAKLSKLVDSNPSKWVITTLSNDCIVQEAAMNLNVQSKDASSCLPSVNTLQKADCLKQQASSYHDIPQPQLVEEYITRTTSMQINGNDVVQLNERHNHVTNKKTRQKEAEQKQFEEALRYEKLLQEYKTVEKMTELKEQERDRLLCLKDKMLKELNFMRTKTYKNDTPSSGAEINLKKTELHMQCPPPAHQPKKENVIEILEKMEQEASAIPADIRNSCPFRIRNTPLLNAPYDITIDPREKASLNQAVSAAHCANNKSNLFQMQGHFDTYNASKVCNNVSRSSSAPSQGCTKTLKTGVFSFQPPGQIPLGQGNAILISDKGKKRSSSEEIVNLRNIGEPERYMQFTGNERKIQEELKTAVAIKRQRMDAVNITTKHEMPANTFNNVDKVIPQNVSIAPQYRRIAPNNHNAATEFNQQKGNVNWQHLNLTKELLRKPNPIPTQHGFQRYPGQVQNGVRMSRGHLMHQVPRQQQLRPQTVRLLGATTMPQTQKHIQGHYQVQQPTISPYHVDHHKQDVNQSDQSSLMTASMDVRNSYNAFQAMPAVTYQKQNGVNRHTLKHWLTHQNDCSADKRNG</sequence>
<feature type="coiled-coil region" evidence="1">
    <location>
        <begin position="538"/>
        <end position="568"/>
    </location>
</feature>
<protein>
    <submittedName>
        <fullName evidence="3">Uncharacterized protein</fullName>
    </submittedName>
</protein>
<feature type="region of interest" description="Disordered" evidence="2">
    <location>
        <begin position="184"/>
        <end position="205"/>
    </location>
</feature>
<keyword evidence="1" id="KW-0175">Coiled coil</keyword>
<dbReference type="Proteomes" id="UP001186944">
    <property type="component" value="Unassembled WGS sequence"/>
</dbReference>
<keyword evidence="4" id="KW-1185">Reference proteome</keyword>
<dbReference type="AlphaFoldDB" id="A0AA89BRS1"/>
<comment type="caution">
    <text evidence="3">The sequence shown here is derived from an EMBL/GenBank/DDBJ whole genome shotgun (WGS) entry which is preliminary data.</text>
</comment>
<reference evidence="3" key="1">
    <citation type="submission" date="2019-08" db="EMBL/GenBank/DDBJ databases">
        <title>The improved chromosome-level genome for the pearl oyster Pinctada fucata martensii using PacBio sequencing and Hi-C.</title>
        <authorList>
            <person name="Zheng Z."/>
        </authorList>
    </citation>
    <scope>NUCLEOTIDE SEQUENCE</scope>
    <source>
        <strain evidence="3">ZZ-2019</strain>
        <tissue evidence="3">Adductor muscle</tissue>
    </source>
</reference>
<evidence type="ECO:0000256" key="1">
    <source>
        <dbReference type="SAM" id="Coils"/>
    </source>
</evidence>
<organism evidence="3 4">
    <name type="scientific">Pinctada imbricata</name>
    <name type="common">Atlantic pearl-oyster</name>
    <name type="synonym">Pinctada martensii</name>
    <dbReference type="NCBI Taxonomy" id="66713"/>
    <lineage>
        <taxon>Eukaryota</taxon>
        <taxon>Metazoa</taxon>
        <taxon>Spiralia</taxon>
        <taxon>Lophotrochozoa</taxon>
        <taxon>Mollusca</taxon>
        <taxon>Bivalvia</taxon>
        <taxon>Autobranchia</taxon>
        <taxon>Pteriomorphia</taxon>
        <taxon>Pterioida</taxon>
        <taxon>Pterioidea</taxon>
        <taxon>Pteriidae</taxon>
        <taxon>Pinctada</taxon>
    </lineage>
</organism>
<evidence type="ECO:0000313" key="4">
    <source>
        <dbReference type="Proteomes" id="UP001186944"/>
    </source>
</evidence>
<evidence type="ECO:0000256" key="2">
    <source>
        <dbReference type="SAM" id="MobiDB-lite"/>
    </source>
</evidence>
<feature type="compositionally biased region" description="Polar residues" evidence="2">
    <location>
        <begin position="194"/>
        <end position="204"/>
    </location>
</feature>
<accession>A0AA89BRS1</accession>
<name>A0AA89BRS1_PINIB</name>
<evidence type="ECO:0000313" key="3">
    <source>
        <dbReference type="EMBL" id="KAK3085029.1"/>
    </source>
</evidence>